<feature type="domain" description="Fe2OG dioxygenase" evidence="6">
    <location>
        <begin position="212"/>
        <end position="312"/>
    </location>
</feature>
<evidence type="ECO:0000256" key="1">
    <source>
        <dbReference type="ARBA" id="ARBA00008056"/>
    </source>
</evidence>
<dbReference type="RefSeq" id="XP_030528331.1">
    <property type="nucleotide sequence ID" value="XM_030672471.2"/>
</dbReference>
<dbReference type="PANTHER" id="PTHR47991">
    <property type="entry name" value="OXOGLUTARATE/IRON-DEPENDENT DIOXYGENASE"/>
    <property type="match status" value="1"/>
</dbReference>
<proteinExistence type="inferred from homology"/>
<evidence type="ECO:0000259" key="6">
    <source>
        <dbReference type="PROSITE" id="PS51471"/>
    </source>
</evidence>
<dbReference type="InterPro" id="IPR050295">
    <property type="entry name" value="Plant_2OG-oxidoreductases"/>
</dbReference>
<organism evidence="7 8">
    <name type="scientific">Rhodamnia argentea</name>
    <dbReference type="NCBI Taxonomy" id="178133"/>
    <lineage>
        <taxon>Eukaryota</taxon>
        <taxon>Viridiplantae</taxon>
        <taxon>Streptophyta</taxon>
        <taxon>Embryophyta</taxon>
        <taxon>Tracheophyta</taxon>
        <taxon>Spermatophyta</taxon>
        <taxon>Magnoliopsida</taxon>
        <taxon>eudicotyledons</taxon>
        <taxon>Gunneridae</taxon>
        <taxon>Pentapetalae</taxon>
        <taxon>rosids</taxon>
        <taxon>malvids</taxon>
        <taxon>Myrtales</taxon>
        <taxon>Myrtaceae</taxon>
        <taxon>Myrtoideae</taxon>
        <taxon>Myrteae</taxon>
        <taxon>Australasian group</taxon>
        <taxon>Rhodamnia</taxon>
    </lineage>
</organism>
<dbReference type="Gene3D" id="2.60.120.330">
    <property type="entry name" value="B-lactam Antibiotic, Isopenicillin N Synthase, Chain"/>
    <property type="match status" value="1"/>
</dbReference>
<evidence type="ECO:0000313" key="8">
    <source>
        <dbReference type="RefSeq" id="XP_030528331.1"/>
    </source>
</evidence>
<dbReference type="GO" id="GO:0016491">
    <property type="term" value="F:oxidoreductase activity"/>
    <property type="evidence" value="ECO:0007669"/>
    <property type="project" value="UniProtKB-KW"/>
</dbReference>
<keyword evidence="2 5" id="KW-0479">Metal-binding</keyword>
<keyword evidence="3 5" id="KW-0560">Oxidoreductase</keyword>
<evidence type="ECO:0000256" key="2">
    <source>
        <dbReference type="ARBA" id="ARBA00022723"/>
    </source>
</evidence>
<dbReference type="InterPro" id="IPR027443">
    <property type="entry name" value="IPNS-like_sf"/>
</dbReference>
<dbReference type="FunFam" id="2.60.120.330:FF:000001">
    <property type="entry name" value="Protein SRG1"/>
    <property type="match status" value="1"/>
</dbReference>
<dbReference type="Proteomes" id="UP000827889">
    <property type="component" value="Chromosome 11"/>
</dbReference>
<accession>A0A8B8P0H5</accession>
<dbReference type="GO" id="GO:0046872">
    <property type="term" value="F:metal ion binding"/>
    <property type="evidence" value="ECO:0007669"/>
    <property type="project" value="UniProtKB-KW"/>
</dbReference>
<dbReference type="GeneID" id="115739401"/>
<evidence type="ECO:0000313" key="7">
    <source>
        <dbReference type="Proteomes" id="UP000827889"/>
    </source>
</evidence>
<gene>
    <name evidence="8" type="primary">LOC115739401</name>
</gene>
<dbReference type="AlphaFoldDB" id="A0A8B8P0H5"/>
<evidence type="ECO:0000256" key="4">
    <source>
        <dbReference type="ARBA" id="ARBA00023004"/>
    </source>
</evidence>
<dbReference type="InterPro" id="IPR044861">
    <property type="entry name" value="IPNS-like_FE2OG_OXY"/>
</dbReference>
<sequence>MEKDESPESTASVAVNLGRSIIVPSVQELAREPIVNLPPRYVRCSDQDPPLVSGDASESVPVVDVQRLARGDPLELEKLHSACKDWGFFQVLNHGVSVPLLEEFKQEIESFFDLPYEEKQKLWQQPENHEGFGQLFVVSEEQKLDWSDMFYITTLPLGLRKANLFEKLPENLRDKLEAYSLELKKLALSILGHMARALKMNAEEMRELFGDGVQAMRMNYYPPCPEPDMAIGFTPHSDAVALTILLQLNETEGLQIRKEGRWVPVKPLHNAFVVNVGDIMEIVSNGIYRSIEHRATVNSTKERLSIATFYSCRLDTVLGPAPSLVSSDNPAIFRQVPMEAYFKEFFNRKLNGKSYLDFMRTAGAL</sequence>
<dbReference type="Pfam" id="PF14226">
    <property type="entry name" value="DIOX_N"/>
    <property type="match status" value="1"/>
</dbReference>
<dbReference type="PROSITE" id="PS51471">
    <property type="entry name" value="FE2OG_OXY"/>
    <property type="match status" value="1"/>
</dbReference>
<dbReference type="Pfam" id="PF03171">
    <property type="entry name" value="2OG-FeII_Oxy"/>
    <property type="match status" value="1"/>
</dbReference>
<keyword evidence="4 5" id="KW-0408">Iron</keyword>
<protein>
    <submittedName>
        <fullName evidence="8">Protein SRG1-like isoform X1</fullName>
    </submittedName>
</protein>
<evidence type="ECO:0000256" key="3">
    <source>
        <dbReference type="ARBA" id="ARBA00023002"/>
    </source>
</evidence>
<comment type="similarity">
    <text evidence="1 5">Belongs to the iron/ascorbate-dependent oxidoreductase family.</text>
</comment>
<dbReference type="KEGG" id="rarg:115739401"/>
<keyword evidence="7" id="KW-1185">Reference proteome</keyword>
<name>A0A8B8P0H5_9MYRT</name>
<reference evidence="8" key="1">
    <citation type="submission" date="2025-08" db="UniProtKB">
        <authorList>
            <consortium name="RefSeq"/>
        </authorList>
    </citation>
    <scope>IDENTIFICATION</scope>
    <source>
        <tissue evidence="8">Leaf</tissue>
    </source>
</reference>
<dbReference type="InterPro" id="IPR026992">
    <property type="entry name" value="DIOX_N"/>
</dbReference>
<dbReference type="SUPFAM" id="SSF51197">
    <property type="entry name" value="Clavaminate synthase-like"/>
    <property type="match status" value="1"/>
</dbReference>
<dbReference type="InterPro" id="IPR005123">
    <property type="entry name" value="Oxoglu/Fe-dep_dioxygenase_dom"/>
</dbReference>
<evidence type="ECO:0000256" key="5">
    <source>
        <dbReference type="RuleBase" id="RU003682"/>
    </source>
</evidence>